<gene>
    <name evidence="5" type="ORF">VPNG_05182</name>
</gene>
<evidence type="ECO:0000256" key="2">
    <source>
        <dbReference type="SAM" id="SignalP"/>
    </source>
</evidence>
<protein>
    <recommendedName>
        <fullName evidence="7">Glycosyl hydrolase family 92 domain-containing protein</fullName>
    </recommendedName>
</protein>
<feature type="chain" id="PRO_5019465706" description="Glycosyl hydrolase family 92 domain-containing protein" evidence="2">
    <location>
        <begin position="19"/>
        <end position="773"/>
    </location>
</feature>
<dbReference type="GO" id="GO:0030246">
    <property type="term" value="F:carbohydrate binding"/>
    <property type="evidence" value="ECO:0007669"/>
    <property type="project" value="InterPro"/>
</dbReference>
<dbReference type="FunFam" id="1.20.1050.60:FF:000002">
    <property type="entry name" value="Glycosyl hydrolase family 92"/>
    <property type="match status" value="1"/>
</dbReference>
<dbReference type="FunFam" id="2.70.98.10:FF:000028">
    <property type="entry name" value="Alpha-1,2-mannosidase family protein (AFU_orthologue AFUA_5G10520)"/>
    <property type="match status" value="1"/>
</dbReference>
<dbReference type="GO" id="GO:0006516">
    <property type="term" value="P:glycoprotein catabolic process"/>
    <property type="evidence" value="ECO:0007669"/>
    <property type="project" value="TreeGrafter"/>
</dbReference>
<dbReference type="InterPro" id="IPR012939">
    <property type="entry name" value="Glyco_hydro_92"/>
</dbReference>
<dbReference type="Gene3D" id="2.70.98.10">
    <property type="match status" value="1"/>
</dbReference>
<dbReference type="PANTHER" id="PTHR12143:SF44">
    <property type="entry name" value="GLYCOSYL HYDROLASE FAMILY 92 DOMAIN-CONTAINING PROTEIN"/>
    <property type="match status" value="1"/>
</dbReference>
<feature type="signal peptide" evidence="2">
    <location>
        <begin position="1"/>
        <end position="18"/>
    </location>
</feature>
<dbReference type="InterPro" id="IPR041371">
    <property type="entry name" value="GH92_N"/>
</dbReference>
<dbReference type="GO" id="GO:0000224">
    <property type="term" value="F:peptide-N4-(N-acetyl-beta-glucosaminyl)asparagine amidase activity"/>
    <property type="evidence" value="ECO:0007669"/>
    <property type="project" value="TreeGrafter"/>
</dbReference>
<evidence type="ECO:0000259" key="3">
    <source>
        <dbReference type="Pfam" id="PF07971"/>
    </source>
</evidence>
<dbReference type="GO" id="GO:0005634">
    <property type="term" value="C:nucleus"/>
    <property type="evidence" value="ECO:0007669"/>
    <property type="project" value="TreeGrafter"/>
</dbReference>
<dbReference type="Gene3D" id="1.20.1610.10">
    <property type="entry name" value="alpha-1,2-mannosidases domains"/>
    <property type="match status" value="1"/>
</dbReference>
<dbReference type="Proteomes" id="UP000285146">
    <property type="component" value="Unassembled WGS sequence"/>
</dbReference>
<dbReference type="Pfam" id="PF07971">
    <property type="entry name" value="Glyco_hydro_92"/>
    <property type="match status" value="1"/>
</dbReference>
<dbReference type="GO" id="GO:0005829">
    <property type="term" value="C:cytosol"/>
    <property type="evidence" value="ECO:0007669"/>
    <property type="project" value="TreeGrafter"/>
</dbReference>
<name>A0A423X7P2_9PEZI</name>
<dbReference type="PANTHER" id="PTHR12143">
    <property type="entry name" value="PEPTIDE N-GLYCANASE PNGASE -RELATED"/>
    <property type="match status" value="1"/>
</dbReference>
<reference evidence="5 6" key="1">
    <citation type="submission" date="2015-09" db="EMBL/GenBank/DDBJ databases">
        <title>Host preference determinants of Valsa canker pathogens revealed by comparative genomics.</title>
        <authorList>
            <person name="Yin Z."/>
            <person name="Huang L."/>
        </authorList>
    </citation>
    <scope>NUCLEOTIDE SEQUENCE [LARGE SCALE GENOMIC DNA]</scope>
    <source>
        <strain evidence="5 6">SXYLt</strain>
    </source>
</reference>
<accession>A0A423X7P2</accession>
<dbReference type="InParanoid" id="A0A423X7P2"/>
<keyword evidence="2" id="KW-0732">Signal</keyword>
<dbReference type="GO" id="GO:0005975">
    <property type="term" value="P:carbohydrate metabolic process"/>
    <property type="evidence" value="ECO:0007669"/>
    <property type="project" value="InterPro"/>
</dbReference>
<dbReference type="STRING" id="1230097.A0A423X7P2"/>
<feature type="region of interest" description="Disordered" evidence="1">
    <location>
        <begin position="441"/>
        <end position="463"/>
    </location>
</feature>
<dbReference type="AlphaFoldDB" id="A0A423X7P2"/>
<dbReference type="NCBIfam" id="TIGR01180">
    <property type="entry name" value="aman2_put"/>
    <property type="match status" value="1"/>
</dbReference>
<evidence type="ECO:0000313" key="6">
    <source>
        <dbReference type="Proteomes" id="UP000285146"/>
    </source>
</evidence>
<dbReference type="InterPro" id="IPR008928">
    <property type="entry name" value="6-hairpin_glycosidase_sf"/>
</dbReference>
<dbReference type="InterPro" id="IPR050883">
    <property type="entry name" value="PNGase"/>
</dbReference>
<keyword evidence="6" id="KW-1185">Reference proteome</keyword>
<dbReference type="InterPro" id="IPR005887">
    <property type="entry name" value="GH92_a_mannosidase_put"/>
</dbReference>
<dbReference type="OrthoDB" id="449263at2759"/>
<dbReference type="InterPro" id="IPR014718">
    <property type="entry name" value="GH-type_carb-bd"/>
</dbReference>
<comment type="caution">
    <text evidence="5">The sequence shown here is derived from an EMBL/GenBank/DDBJ whole genome shotgun (WGS) entry which is preliminary data.</text>
</comment>
<dbReference type="Gene3D" id="3.30.2080.10">
    <property type="entry name" value="GH92 mannosidase domain"/>
    <property type="match status" value="1"/>
</dbReference>
<proteinExistence type="predicted"/>
<feature type="domain" description="Glycosyl hydrolase family 92" evidence="3">
    <location>
        <begin position="276"/>
        <end position="748"/>
    </location>
</feature>
<evidence type="ECO:0008006" key="7">
    <source>
        <dbReference type="Google" id="ProtNLM"/>
    </source>
</evidence>
<organism evidence="5 6">
    <name type="scientific">Cytospora leucostoma</name>
    <dbReference type="NCBI Taxonomy" id="1230097"/>
    <lineage>
        <taxon>Eukaryota</taxon>
        <taxon>Fungi</taxon>
        <taxon>Dikarya</taxon>
        <taxon>Ascomycota</taxon>
        <taxon>Pezizomycotina</taxon>
        <taxon>Sordariomycetes</taxon>
        <taxon>Sordariomycetidae</taxon>
        <taxon>Diaporthales</taxon>
        <taxon>Cytosporaceae</taxon>
        <taxon>Cytospora</taxon>
    </lineage>
</organism>
<dbReference type="FunFam" id="3.30.2080.10:FF:000001">
    <property type="entry name" value="Alpha-1,2-mannosidase subfamily"/>
    <property type="match status" value="1"/>
</dbReference>
<dbReference type="Gene3D" id="1.20.1050.60">
    <property type="entry name" value="alpha-1,2-mannosidase"/>
    <property type="match status" value="1"/>
</dbReference>
<dbReference type="Pfam" id="PF17678">
    <property type="entry name" value="Glyco_hydro_92N"/>
    <property type="match status" value="1"/>
</dbReference>
<evidence type="ECO:0000256" key="1">
    <source>
        <dbReference type="SAM" id="MobiDB-lite"/>
    </source>
</evidence>
<dbReference type="EMBL" id="LKEB01000024">
    <property type="protein sequence ID" value="ROW11976.1"/>
    <property type="molecule type" value="Genomic_DNA"/>
</dbReference>
<evidence type="ECO:0000259" key="4">
    <source>
        <dbReference type="Pfam" id="PF17678"/>
    </source>
</evidence>
<sequence length="773" mass="85178">MTLRIATIVVAASVGAAAIDLTPYVLPNTGDTGGGNTFPGVTWPLGMVKLGPDLYDGSDSYSGYDADGNFTGFSMLHESGTGGAPKYGVVSQMPVLGKIANPLADHNDTRAAPDETEVGRYQSFLGSGITVELAGTERAGYYRYTFPATNQTKNVIVDVSHVLPSYRGMGLQQAYLGGNIEILGSNDSSEGHYQGYGSYNNGWNKAPEWTVYFCGYFDQAPSSYKTFLGNGNTNDTLVEYPAGDTVTSTSRLGAVFEFDVTNVTSRVGVSFISTEQACQNVESQIPAGTSLETLKEQTREAWNDRVLSKVTTTDTSNLTNLELLYTSLYHMSIIPTNKTGENPLWVSSEPYYDDIFTLWDLFRCGTALFHVIQPTAYEEYIRSLVDIWRNEGFLPDARSSFWNGATQGGSNADNVLADAFVKGVKGEINWEDAYSAMLTDAEVNPPNNDDSRDPTGSTKEGRGALPDWLEYGFITQSFGRSVSRAVEYSVNDFAVYTVGSGLGHDNATVYFNRSHNWRNHWNPDVESLGFYGFVVPRNVTDFIEQDPLTCGGCYWGNDYYEALPWEYSWNANHDIDTLFSYIGDDDTVVKRLEMMFTPGVNPSGSFDEMIFNPGNEPSFTTPYLFNFVNRQDLTVYYTRKFAQAYYAPTPDGLPGNSDAGAMETWLLWVILGLYPMTGQTTFLIGSPWFSDLTIDLGSGKALEIKTTGGSETSYYVQRLAVNGENWHKSWLTWSDVFEDGGTLDFVLGPNPSNWTTGPPPPSPGTEAESQRRR</sequence>
<feature type="region of interest" description="Disordered" evidence="1">
    <location>
        <begin position="747"/>
        <end position="773"/>
    </location>
</feature>
<dbReference type="SUPFAM" id="SSF48208">
    <property type="entry name" value="Six-hairpin glycosidases"/>
    <property type="match status" value="1"/>
</dbReference>
<feature type="domain" description="Glycosyl hydrolase family 92 N-terminal" evidence="4">
    <location>
        <begin position="24"/>
        <end position="270"/>
    </location>
</feature>
<evidence type="ECO:0000313" key="5">
    <source>
        <dbReference type="EMBL" id="ROW11976.1"/>
    </source>
</evidence>